<dbReference type="InterPro" id="IPR039552">
    <property type="entry name" value="IS66_C"/>
</dbReference>
<comment type="caution">
    <text evidence="2">The sequence shown here is derived from an EMBL/GenBank/DDBJ whole genome shotgun (WGS) entry which is preliminary data.</text>
</comment>
<protein>
    <submittedName>
        <fullName evidence="2">Transposase</fullName>
    </submittedName>
</protein>
<dbReference type="Pfam" id="PF13817">
    <property type="entry name" value="DDE_Tnp_IS66_C"/>
    <property type="match status" value="1"/>
</dbReference>
<dbReference type="RefSeq" id="WP_183388051.1">
    <property type="nucleotide sequence ID" value="NZ_JACHXM010000012.1"/>
</dbReference>
<evidence type="ECO:0000313" key="3">
    <source>
        <dbReference type="Proteomes" id="UP000525987"/>
    </source>
</evidence>
<dbReference type="AlphaFoldDB" id="A0A7W5BYT6"/>
<name>A0A7W5BYT6_9GAMM</name>
<sequence>MTPNRHPFVVGREYWLFNLTQSDARSSAALYNLVETAETSGLLPYEYLQFVFETLPTFGEEDGLSSLLSWHWKEILPA</sequence>
<proteinExistence type="predicted"/>
<gene>
    <name evidence="2" type="ORF">FHR96_002567</name>
</gene>
<dbReference type="EMBL" id="JACHXM010000012">
    <property type="protein sequence ID" value="MBB3141686.1"/>
    <property type="molecule type" value="Genomic_DNA"/>
</dbReference>
<dbReference type="Proteomes" id="UP000525987">
    <property type="component" value="Unassembled WGS sequence"/>
</dbReference>
<feature type="domain" description="Transposase IS66 C-terminal" evidence="1">
    <location>
        <begin position="33"/>
        <end position="70"/>
    </location>
</feature>
<evidence type="ECO:0000313" key="2">
    <source>
        <dbReference type="EMBL" id="MBB3141686.1"/>
    </source>
</evidence>
<reference evidence="2 3" key="1">
    <citation type="submission" date="2020-08" db="EMBL/GenBank/DDBJ databases">
        <title>Genomic Encyclopedia of Type Strains, Phase III (KMG-III): the genomes of soil and plant-associated and newly described type strains.</title>
        <authorList>
            <person name="Whitman W."/>
        </authorList>
    </citation>
    <scope>NUCLEOTIDE SEQUENCE [LARGE SCALE GENOMIC DNA]</scope>
    <source>
        <strain evidence="2 3">CECT 5995</strain>
    </source>
</reference>
<organism evidence="2 3">
    <name type="scientific">Halomonas organivorans</name>
    <dbReference type="NCBI Taxonomy" id="257772"/>
    <lineage>
        <taxon>Bacteria</taxon>
        <taxon>Pseudomonadati</taxon>
        <taxon>Pseudomonadota</taxon>
        <taxon>Gammaproteobacteria</taxon>
        <taxon>Oceanospirillales</taxon>
        <taxon>Halomonadaceae</taxon>
        <taxon>Halomonas</taxon>
    </lineage>
</organism>
<evidence type="ECO:0000259" key="1">
    <source>
        <dbReference type="Pfam" id="PF13817"/>
    </source>
</evidence>
<keyword evidence="3" id="KW-1185">Reference proteome</keyword>
<accession>A0A7W5BYT6</accession>